<evidence type="ECO:0000256" key="9">
    <source>
        <dbReference type="RuleBase" id="RU000688"/>
    </source>
</evidence>
<keyword evidence="4 10" id="KW-1133">Transmembrane helix</keyword>
<dbReference type="AlphaFoldDB" id="A0A8K0F2V7"/>
<keyword evidence="8 9" id="KW-0807">Transducer</keyword>
<evidence type="ECO:0000256" key="8">
    <source>
        <dbReference type="ARBA" id="ARBA00023224"/>
    </source>
</evidence>
<dbReference type="Gene3D" id="1.20.1070.10">
    <property type="entry name" value="Rhodopsin 7-helix transmembrane proteins"/>
    <property type="match status" value="1"/>
</dbReference>
<keyword evidence="5 9" id="KW-0297">G-protein coupled receptor</keyword>
<evidence type="ECO:0000256" key="2">
    <source>
        <dbReference type="ARBA" id="ARBA00022475"/>
    </source>
</evidence>
<feature type="transmembrane region" description="Helical" evidence="10">
    <location>
        <begin position="149"/>
        <end position="173"/>
    </location>
</feature>
<dbReference type="GO" id="GO:0005886">
    <property type="term" value="C:plasma membrane"/>
    <property type="evidence" value="ECO:0007669"/>
    <property type="project" value="UniProtKB-SubCell"/>
</dbReference>
<evidence type="ECO:0000256" key="5">
    <source>
        <dbReference type="ARBA" id="ARBA00023040"/>
    </source>
</evidence>
<dbReference type="PROSITE" id="PS00237">
    <property type="entry name" value="G_PROTEIN_RECEP_F1_1"/>
    <property type="match status" value="1"/>
</dbReference>
<evidence type="ECO:0000256" key="7">
    <source>
        <dbReference type="ARBA" id="ARBA00023170"/>
    </source>
</evidence>
<dbReference type="PANTHER" id="PTHR24228">
    <property type="entry name" value="B2 BRADYKININ RECEPTOR/ANGIOTENSIN II RECEPTOR"/>
    <property type="match status" value="1"/>
</dbReference>
<dbReference type="GO" id="GO:0004930">
    <property type="term" value="F:G protein-coupled receptor activity"/>
    <property type="evidence" value="ECO:0007669"/>
    <property type="project" value="UniProtKB-KW"/>
</dbReference>
<feature type="transmembrane region" description="Helical" evidence="10">
    <location>
        <begin position="32"/>
        <end position="57"/>
    </location>
</feature>
<comment type="similarity">
    <text evidence="9">Belongs to the G-protein coupled receptor 1 family.</text>
</comment>
<dbReference type="PROSITE" id="PS50262">
    <property type="entry name" value="G_PROTEIN_RECEP_F1_2"/>
    <property type="match status" value="1"/>
</dbReference>
<organism evidence="12 13">
    <name type="scientific">Branchiostoma lanceolatum</name>
    <name type="common">Common lancelet</name>
    <name type="synonym">Amphioxus lanceolatum</name>
    <dbReference type="NCBI Taxonomy" id="7740"/>
    <lineage>
        <taxon>Eukaryota</taxon>
        <taxon>Metazoa</taxon>
        <taxon>Chordata</taxon>
        <taxon>Cephalochordata</taxon>
        <taxon>Leptocardii</taxon>
        <taxon>Amphioxiformes</taxon>
        <taxon>Branchiostomatidae</taxon>
        <taxon>Branchiostoma</taxon>
    </lineage>
</organism>
<reference evidence="12" key="1">
    <citation type="submission" date="2022-01" db="EMBL/GenBank/DDBJ databases">
        <authorList>
            <person name="Braso-Vives M."/>
        </authorList>
    </citation>
    <scope>NUCLEOTIDE SEQUENCE</scope>
</reference>
<accession>A0A8K0F2V7</accession>
<evidence type="ECO:0000259" key="11">
    <source>
        <dbReference type="PROSITE" id="PS50262"/>
    </source>
</evidence>
<evidence type="ECO:0000256" key="3">
    <source>
        <dbReference type="ARBA" id="ARBA00022692"/>
    </source>
</evidence>
<evidence type="ECO:0000313" key="12">
    <source>
        <dbReference type="EMBL" id="CAH1272275.1"/>
    </source>
</evidence>
<gene>
    <name evidence="12" type="primary">MTNR1A</name>
    <name evidence="12" type="ORF">BLAG_LOCUS23966</name>
</gene>
<dbReference type="InterPro" id="IPR000276">
    <property type="entry name" value="GPCR_Rhodpsn"/>
</dbReference>
<keyword evidence="13" id="KW-1185">Reference proteome</keyword>
<comment type="subcellular location">
    <subcellularLocation>
        <location evidence="1">Cell membrane</location>
        <topology evidence="1">Multi-pass membrane protein</topology>
    </subcellularLocation>
</comment>
<dbReference type="InterPro" id="IPR017452">
    <property type="entry name" value="GPCR_Rhodpsn_7TM"/>
</dbReference>
<feature type="transmembrane region" description="Helical" evidence="10">
    <location>
        <begin position="193"/>
        <end position="214"/>
    </location>
</feature>
<feature type="transmembrane region" description="Helical" evidence="10">
    <location>
        <begin position="280"/>
        <end position="302"/>
    </location>
</feature>
<feature type="transmembrane region" description="Helical" evidence="10">
    <location>
        <begin position="69"/>
        <end position="93"/>
    </location>
</feature>
<feature type="transmembrane region" description="Helical" evidence="10">
    <location>
        <begin position="99"/>
        <end position="128"/>
    </location>
</feature>
<dbReference type="Proteomes" id="UP000838412">
    <property type="component" value="Chromosome 8"/>
</dbReference>
<feature type="domain" description="G-protein coupled receptors family 1 profile" evidence="11">
    <location>
        <begin position="48"/>
        <end position="300"/>
    </location>
</feature>
<sequence length="334" mass="36223">MADGNTTSTPLMDLVDGNATVAVNGTMVAETVAMGSLVVLLTVFGIPGNAVIVISMVVNPKLQTVANIFVLNIAAADLSVILLLLFCVPALGYGHWPTALGSVGCSIFGFLFTACCIASTYSLAATALNRWCLIVYPSRYHKTFTMRRSVAILAGLWVLAVVLSIPLVAGWGAIRYKPEIFMCTFDSNGAAPYTIFIVVAGTIIPLAVTAKCYIQLFWTVHRTQDRVNQRRSSVSSMSSNQADKQRLGKKLLAALIVFVTCWGPYAVGMLVATYRHVEGWVHVVTVWLALIESGLNAIIYGFMNSQLQAAYKEMFTRWKAVRKEKASSPEPTPV</sequence>
<proteinExistence type="inferred from homology"/>
<evidence type="ECO:0000256" key="4">
    <source>
        <dbReference type="ARBA" id="ARBA00022989"/>
    </source>
</evidence>
<dbReference type="PRINTS" id="PR00237">
    <property type="entry name" value="GPCRRHODOPSN"/>
</dbReference>
<dbReference type="Pfam" id="PF00001">
    <property type="entry name" value="7tm_1"/>
    <property type="match status" value="1"/>
</dbReference>
<feature type="transmembrane region" description="Helical" evidence="10">
    <location>
        <begin position="251"/>
        <end position="274"/>
    </location>
</feature>
<keyword evidence="6 10" id="KW-0472">Membrane</keyword>
<dbReference type="CDD" id="cd00637">
    <property type="entry name" value="7tm_classA_rhodopsin-like"/>
    <property type="match status" value="1"/>
</dbReference>
<name>A0A8K0F2V7_BRALA</name>
<evidence type="ECO:0000313" key="13">
    <source>
        <dbReference type="Proteomes" id="UP000838412"/>
    </source>
</evidence>
<evidence type="ECO:0000256" key="6">
    <source>
        <dbReference type="ARBA" id="ARBA00023136"/>
    </source>
</evidence>
<dbReference type="OrthoDB" id="10044919at2759"/>
<keyword evidence="3 9" id="KW-0812">Transmembrane</keyword>
<dbReference type="PANTHER" id="PTHR24228:SF59">
    <property type="entry name" value="NEUROPEPTIDE RECEPTOR 15"/>
    <property type="match status" value="1"/>
</dbReference>
<dbReference type="EMBL" id="OV696693">
    <property type="protein sequence ID" value="CAH1272275.1"/>
    <property type="molecule type" value="Genomic_DNA"/>
</dbReference>
<evidence type="ECO:0000256" key="10">
    <source>
        <dbReference type="SAM" id="Phobius"/>
    </source>
</evidence>
<keyword evidence="2" id="KW-1003">Cell membrane</keyword>
<keyword evidence="7 9" id="KW-0675">Receptor</keyword>
<dbReference type="SUPFAM" id="SSF81321">
    <property type="entry name" value="Family A G protein-coupled receptor-like"/>
    <property type="match status" value="1"/>
</dbReference>
<evidence type="ECO:0000256" key="1">
    <source>
        <dbReference type="ARBA" id="ARBA00004651"/>
    </source>
</evidence>
<dbReference type="FunFam" id="1.20.1070.10:FF:000345">
    <property type="entry name" value="40S ribosomal protein S27"/>
    <property type="match status" value="1"/>
</dbReference>
<protein>
    <submittedName>
        <fullName evidence="12">MTNR1A protein</fullName>
    </submittedName>
</protein>